<evidence type="ECO:0000313" key="5">
    <source>
        <dbReference type="Proteomes" id="UP001152798"/>
    </source>
</evidence>
<dbReference type="EMBL" id="OV725077">
    <property type="protein sequence ID" value="CAH1389393.1"/>
    <property type="molecule type" value="Genomic_DNA"/>
</dbReference>
<dbReference type="GO" id="GO:0005576">
    <property type="term" value="C:extracellular region"/>
    <property type="evidence" value="ECO:0007669"/>
    <property type="project" value="UniProtKB-SubCell"/>
</dbReference>
<evidence type="ECO:0000256" key="2">
    <source>
        <dbReference type="ARBA" id="ARBA00008098"/>
    </source>
</evidence>
<sequence>MELTTSIYQLAVVLAVASVDGSVNELNHELPEKGVLNLADMLQDYKTISKRSLKNESYLTEEELINEGYTDIKHCCGDPSVKYFDGREEHQKFKDVVDLMRRCDEQEEKKHPISKINVDSIDTQLSYEQMKLAIKRRQCIYHCVMKESGALLEDGTVNIDRAMTILASSIISKWLKEIIRTALENCVQVEEGAPREREYSECSMRATNLIVCTWRDVLLHCPEQYIFKSQSCLRSISLLKNESPEGINAFSFKSLEK</sequence>
<reference evidence="4" key="1">
    <citation type="submission" date="2022-01" db="EMBL/GenBank/DDBJ databases">
        <authorList>
            <person name="King R."/>
        </authorList>
    </citation>
    <scope>NUCLEOTIDE SEQUENCE</scope>
</reference>
<comment type="similarity">
    <text evidence="2">Belongs to the PBP/GOBP family.</text>
</comment>
<keyword evidence="3" id="KW-0964">Secreted</keyword>
<dbReference type="AlphaFoldDB" id="A0A9P0E3Y5"/>
<evidence type="ECO:0000256" key="1">
    <source>
        <dbReference type="ARBA" id="ARBA00004613"/>
    </source>
</evidence>
<proteinExistence type="inferred from homology"/>
<dbReference type="InterPro" id="IPR052295">
    <property type="entry name" value="Odorant-binding_protein"/>
</dbReference>
<accession>A0A9P0E3Y5</accession>
<comment type="subcellular location">
    <subcellularLocation>
        <location evidence="1">Secreted</location>
    </subcellularLocation>
</comment>
<dbReference type="InterPro" id="IPR036728">
    <property type="entry name" value="PBP_GOBP_sf"/>
</dbReference>
<dbReference type="InterPro" id="IPR006170">
    <property type="entry name" value="PBP/GOBP"/>
</dbReference>
<dbReference type="Pfam" id="PF01395">
    <property type="entry name" value="PBP_GOBP"/>
    <property type="match status" value="1"/>
</dbReference>
<keyword evidence="5" id="KW-1185">Reference proteome</keyword>
<gene>
    <name evidence="4" type="ORF">NEZAVI_LOCUS808</name>
</gene>
<dbReference type="Gene3D" id="1.10.238.270">
    <property type="match status" value="1"/>
</dbReference>
<organism evidence="4 5">
    <name type="scientific">Nezara viridula</name>
    <name type="common">Southern green stink bug</name>
    <name type="synonym">Cimex viridulus</name>
    <dbReference type="NCBI Taxonomy" id="85310"/>
    <lineage>
        <taxon>Eukaryota</taxon>
        <taxon>Metazoa</taxon>
        <taxon>Ecdysozoa</taxon>
        <taxon>Arthropoda</taxon>
        <taxon>Hexapoda</taxon>
        <taxon>Insecta</taxon>
        <taxon>Pterygota</taxon>
        <taxon>Neoptera</taxon>
        <taxon>Paraneoptera</taxon>
        <taxon>Hemiptera</taxon>
        <taxon>Heteroptera</taxon>
        <taxon>Panheteroptera</taxon>
        <taxon>Pentatomomorpha</taxon>
        <taxon>Pentatomoidea</taxon>
        <taxon>Pentatomidae</taxon>
        <taxon>Pentatominae</taxon>
        <taxon>Nezara</taxon>
    </lineage>
</organism>
<dbReference type="GO" id="GO:0005549">
    <property type="term" value="F:odorant binding"/>
    <property type="evidence" value="ECO:0007669"/>
    <property type="project" value="InterPro"/>
</dbReference>
<dbReference type="Proteomes" id="UP001152798">
    <property type="component" value="Chromosome 1"/>
</dbReference>
<evidence type="ECO:0000313" key="4">
    <source>
        <dbReference type="EMBL" id="CAH1389393.1"/>
    </source>
</evidence>
<dbReference type="PANTHER" id="PTHR21066">
    <property type="entry name" value="ODORANT-BINDING PROTEIN 59A-RELATED"/>
    <property type="match status" value="1"/>
</dbReference>
<name>A0A9P0E3Y5_NEZVI</name>
<evidence type="ECO:0000256" key="3">
    <source>
        <dbReference type="ARBA" id="ARBA00022525"/>
    </source>
</evidence>
<protein>
    <submittedName>
        <fullName evidence="4">Uncharacterized protein</fullName>
    </submittedName>
</protein>
<dbReference type="SUPFAM" id="SSF47565">
    <property type="entry name" value="Insect pheromone/odorant-binding proteins"/>
    <property type="match status" value="1"/>
</dbReference>